<name>A0A4E0R073_FASHE</name>
<dbReference type="AlphaFoldDB" id="A0A4E0R073"/>
<dbReference type="Proteomes" id="UP000230066">
    <property type="component" value="Unassembled WGS sequence"/>
</dbReference>
<feature type="domain" description="Egal-1 winged helix" evidence="1">
    <location>
        <begin position="122"/>
        <end position="188"/>
    </location>
</feature>
<accession>A0A4E0R073</accession>
<feature type="domain" description="Egal-1 winged helix" evidence="1">
    <location>
        <begin position="5"/>
        <end position="72"/>
    </location>
</feature>
<dbReference type="Pfam" id="PF23713">
    <property type="entry name" value="WHD_Egal"/>
    <property type="match status" value="3"/>
</dbReference>
<sequence length="635" mass="71045">MTEAYSLAILELLIQHDGCRRIDELWSILVSKFQRFGDFFSVVGSTPDALESFIRQQPALFHVFGGYAYTTDAYHSIFGNEHTQVNLVRHGCRRVNSDHVSTHITSNHCFEKVPSAPEIEMEAVKYFQDQLLRKNERWIPIKSLAGHLSQASPSIRLIVGPQSDFARFLLRYPMFFQLQGELVGLSDKIRTQWNGGQGAPGKRKPRPISFHGTEYPRKLGQLERSQLPIHLQAAQVNPENSVDQHFNSEKTVIALSIEDCKALLWLKYTVAQSHSQPMPFASLLSEISCAPKSVPSSIGWTQIELLEFMRKYDKIFYADEVSHEITQQPTNSLHLMIVNKTQSTDDSSVLLAKRGCIFCVNRLWGIIDLGFHEHVFFDRSLFKHVTDLSKHFQVKETVFFNAVLASKESRAKWRATCVWKETDRLANYLQGLSFTKGSPYAADDLSDASLDDPDSGLENSDQIHPNKKSPLTSLRSLFEDVIDAFDYCAPQFASIRLAEAWELQPSTPGMNLAANSELPVELAATRDMLNGCEKSVIKGEHHPEVVRSGSISPVSELNTLSGVPSISGMGDASSSARSSSPSRSIDQARCCVRCMCGAEIWTQRPPVAILRTVATQTLFTGDIMATKLYHDDAVS</sequence>
<proteinExistence type="predicted"/>
<evidence type="ECO:0000313" key="3">
    <source>
        <dbReference type="Proteomes" id="UP000230066"/>
    </source>
</evidence>
<reference evidence="2" key="1">
    <citation type="submission" date="2019-03" db="EMBL/GenBank/DDBJ databases">
        <title>Improved annotation for the trematode Fasciola hepatica.</title>
        <authorList>
            <person name="Choi Y.-J."/>
            <person name="Martin J."/>
            <person name="Mitreva M."/>
        </authorList>
    </citation>
    <scope>NUCLEOTIDE SEQUENCE [LARGE SCALE GENOMIC DNA]</scope>
</reference>
<dbReference type="EMBL" id="JXXN02003752">
    <property type="protein sequence ID" value="THD21209.1"/>
    <property type="molecule type" value="Genomic_DNA"/>
</dbReference>
<keyword evidence="3" id="KW-1185">Reference proteome</keyword>
<gene>
    <name evidence="2" type="ORF">D915_008063</name>
</gene>
<evidence type="ECO:0000259" key="1">
    <source>
        <dbReference type="Pfam" id="PF23713"/>
    </source>
</evidence>
<dbReference type="InterPro" id="IPR056589">
    <property type="entry name" value="WH_Egal-1"/>
</dbReference>
<organism evidence="2 3">
    <name type="scientific">Fasciola hepatica</name>
    <name type="common">Liver fluke</name>
    <dbReference type="NCBI Taxonomy" id="6192"/>
    <lineage>
        <taxon>Eukaryota</taxon>
        <taxon>Metazoa</taxon>
        <taxon>Spiralia</taxon>
        <taxon>Lophotrochozoa</taxon>
        <taxon>Platyhelminthes</taxon>
        <taxon>Trematoda</taxon>
        <taxon>Digenea</taxon>
        <taxon>Plagiorchiida</taxon>
        <taxon>Echinostomata</taxon>
        <taxon>Echinostomatoidea</taxon>
        <taxon>Fasciolidae</taxon>
        <taxon>Fasciola</taxon>
    </lineage>
</organism>
<comment type="caution">
    <text evidence="2">The sequence shown here is derived from an EMBL/GenBank/DDBJ whole genome shotgun (WGS) entry which is preliminary data.</text>
</comment>
<feature type="domain" description="Egal-1 winged helix" evidence="1">
    <location>
        <begin position="261"/>
        <end position="316"/>
    </location>
</feature>
<evidence type="ECO:0000313" key="2">
    <source>
        <dbReference type="EMBL" id="THD21209.1"/>
    </source>
</evidence>
<protein>
    <recommendedName>
        <fullName evidence="1">Egal-1 winged helix domain-containing protein</fullName>
    </recommendedName>
</protein>